<feature type="chain" id="PRO_5040952860" evidence="3">
    <location>
        <begin position="32"/>
        <end position="460"/>
    </location>
</feature>
<sequence length="460" mass="49791">MPDTATDRLRGGFIRFSTVACCMLASCLAQAKDVSPNRLTPLVQAVRMASPSVVNIQGQKTVADMASGPNHDGTRQVNGMGTGVVIDPRGYILTNHHVVDGVKQINVTFADRRKYVAKIVAFDPRTDLAVIRVRTSHLLPVIQIGTSSDLMPAESVVAVGNAFGYEHTVTVGIVSALHRDVQVSETQSYDDLIQTDASINPGNSGGPLLNVDGQMIGVNVAVRAGAQGIGFAIPVDAAMEVAARLIGVEETENRWHGLTLRTNPAERQVVVENVANGSPAAEYGFRTGDVITQVGDVKTERRLDVERALLGTNAALPVVVDRDGKDYELRLAAESIRTRRTGGTRQLIADRSDSWETLGVELEPEPASTFAGKKSQYRGGLRITEVRPNSPAQREGLEAGDILVGLHKWQTASLDDVDYILTKSSLPRMSQVRFYIVRNNETLYTDVNVASVTTRNTVRR</sequence>
<dbReference type="AlphaFoldDB" id="A0A9X2JJ74"/>
<proteinExistence type="predicted"/>
<dbReference type="InterPro" id="IPR036034">
    <property type="entry name" value="PDZ_sf"/>
</dbReference>
<dbReference type="Pfam" id="PF13180">
    <property type="entry name" value="PDZ_2"/>
    <property type="match status" value="2"/>
</dbReference>
<dbReference type="PANTHER" id="PTHR43343">
    <property type="entry name" value="PEPTIDASE S12"/>
    <property type="match status" value="1"/>
</dbReference>
<dbReference type="RefSeq" id="WP_252855981.1">
    <property type="nucleotide sequence ID" value="NZ_JAMXLR010000092.1"/>
</dbReference>
<feature type="signal peptide" evidence="3">
    <location>
        <begin position="1"/>
        <end position="31"/>
    </location>
</feature>
<reference evidence="5" key="1">
    <citation type="submission" date="2022-06" db="EMBL/GenBank/DDBJ databases">
        <title>Aeoliella straminimaris, a novel planctomycete from sediments.</title>
        <authorList>
            <person name="Vitorino I.R."/>
            <person name="Lage O.M."/>
        </authorList>
    </citation>
    <scope>NUCLEOTIDE SEQUENCE</scope>
    <source>
        <strain evidence="5">ICT_H6.2</strain>
    </source>
</reference>
<organism evidence="5 6">
    <name type="scientific">Aeoliella straminimaris</name>
    <dbReference type="NCBI Taxonomy" id="2954799"/>
    <lineage>
        <taxon>Bacteria</taxon>
        <taxon>Pseudomonadati</taxon>
        <taxon>Planctomycetota</taxon>
        <taxon>Planctomycetia</taxon>
        <taxon>Pirellulales</taxon>
        <taxon>Lacipirellulaceae</taxon>
        <taxon>Aeoliella</taxon>
    </lineage>
</organism>
<comment type="caution">
    <text evidence="5">The sequence shown here is derived from an EMBL/GenBank/DDBJ whole genome shotgun (WGS) entry which is preliminary data.</text>
</comment>
<dbReference type="GO" id="GO:0006508">
    <property type="term" value="P:proteolysis"/>
    <property type="evidence" value="ECO:0007669"/>
    <property type="project" value="UniProtKB-KW"/>
</dbReference>
<evidence type="ECO:0000256" key="3">
    <source>
        <dbReference type="SAM" id="SignalP"/>
    </source>
</evidence>
<dbReference type="InterPro" id="IPR009003">
    <property type="entry name" value="Peptidase_S1_PA"/>
</dbReference>
<feature type="domain" description="PDZ" evidence="4">
    <location>
        <begin position="346"/>
        <end position="407"/>
    </location>
</feature>
<protein>
    <submittedName>
        <fullName evidence="5">Trypsin-like peptidase domain-containing protein</fullName>
    </submittedName>
</protein>
<gene>
    <name evidence="5" type="ORF">NG895_28555</name>
</gene>
<feature type="domain" description="PDZ" evidence="4">
    <location>
        <begin position="245"/>
        <end position="324"/>
    </location>
</feature>
<dbReference type="GO" id="GO:0004252">
    <property type="term" value="F:serine-type endopeptidase activity"/>
    <property type="evidence" value="ECO:0007669"/>
    <property type="project" value="InterPro"/>
</dbReference>
<dbReference type="Gene3D" id="2.40.10.120">
    <property type="match status" value="1"/>
</dbReference>
<dbReference type="PROSITE" id="PS50106">
    <property type="entry name" value="PDZ"/>
    <property type="match status" value="2"/>
</dbReference>
<evidence type="ECO:0000313" key="5">
    <source>
        <dbReference type="EMBL" id="MCO6047875.1"/>
    </source>
</evidence>
<dbReference type="InterPro" id="IPR051201">
    <property type="entry name" value="Chloro_Bact_Ser_Proteases"/>
</dbReference>
<dbReference type="InterPro" id="IPR001940">
    <property type="entry name" value="Peptidase_S1C"/>
</dbReference>
<evidence type="ECO:0000259" key="4">
    <source>
        <dbReference type="PROSITE" id="PS50106"/>
    </source>
</evidence>
<dbReference type="EMBL" id="JAMXLR010000092">
    <property type="protein sequence ID" value="MCO6047875.1"/>
    <property type="molecule type" value="Genomic_DNA"/>
</dbReference>
<keyword evidence="6" id="KW-1185">Reference proteome</keyword>
<dbReference type="InterPro" id="IPR001478">
    <property type="entry name" value="PDZ"/>
</dbReference>
<dbReference type="PANTHER" id="PTHR43343:SF3">
    <property type="entry name" value="PROTEASE DO-LIKE 8, CHLOROPLASTIC"/>
    <property type="match status" value="1"/>
</dbReference>
<dbReference type="Gene3D" id="2.30.42.10">
    <property type="match status" value="2"/>
</dbReference>
<keyword evidence="2" id="KW-0378">Hydrolase</keyword>
<keyword evidence="1" id="KW-0645">Protease</keyword>
<evidence type="ECO:0000256" key="1">
    <source>
        <dbReference type="ARBA" id="ARBA00022670"/>
    </source>
</evidence>
<dbReference type="SUPFAM" id="SSF50494">
    <property type="entry name" value="Trypsin-like serine proteases"/>
    <property type="match status" value="1"/>
</dbReference>
<evidence type="ECO:0000313" key="6">
    <source>
        <dbReference type="Proteomes" id="UP001155241"/>
    </source>
</evidence>
<dbReference type="SUPFAM" id="SSF50156">
    <property type="entry name" value="PDZ domain-like"/>
    <property type="match status" value="2"/>
</dbReference>
<evidence type="ECO:0000256" key="2">
    <source>
        <dbReference type="ARBA" id="ARBA00022801"/>
    </source>
</evidence>
<dbReference type="SMART" id="SM00228">
    <property type="entry name" value="PDZ"/>
    <property type="match status" value="2"/>
</dbReference>
<name>A0A9X2JJ74_9BACT</name>
<keyword evidence="3" id="KW-0732">Signal</keyword>
<dbReference type="Proteomes" id="UP001155241">
    <property type="component" value="Unassembled WGS sequence"/>
</dbReference>
<dbReference type="Pfam" id="PF13365">
    <property type="entry name" value="Trypsin_2"/>
    <property type="match status" value="1"/>
</dbReference>
<dbReference type="PRINTS" id="PR00834">
    <property type="entry name" value="PROTEASES2C"/>
</dbReference>
<accession>A0A9X2JJ74</accession>